<gene>
    <name evidence="3" type="ORF">PIB30_084751</name>
</gene>
<name>A0ABU6VUP5_9FABA</name>
<feature type="region of interest" description="Disordered" evidence="1">
    <location>
        <begin position="129"/>
        <end position="266"/>
    </location>
</feature>
<dbReference type="Pfam" id="PF26130">
    <property type="entry name" value="PB1-like"/>
    <property type="match status" value="1"/>
</dbReference>
<organism evidence="3 4">
    <name type="scientific">Stylosanthes scabra</name>
    <dbReference type="NCBI Taxonomy" id="79078"/>
    <lineage>
        <taxon>Eukaryota</taxon>
        <taxon>Viridiplantae</taxon>
        <taxon>Streptophyta</taxon>
        <taxon>Embryophyta</taxon>
        <taxon>Tracheophyta</taxon>
        <taxon>Spermatophyta</taxon>
        <taxon>Magnoliopsida</taxon>
        <taxon>eudicotyledons</taxon>
        <taxon>Gunneridae</taxon>
        <taxon>Pentapetalae</taxon>
        <taxon>rosids</taxon>
        <taxon>fabids</taxon>
        <taxon>Fabales</taxon>
        <taxon>Fabaceae</taxon>
        <taxon>Papilionoideae</taxon>
        <taxon>50 kb inversion clade</taxon>
        <taxon>dalbergioids sensu lato</taxon>
        <taxon>Dalbergieae</taxon>
        <taxon>Pterocarpus clade</taxon>
        <taxon>Stylosanthes</taxon>
    </lineage>
</organism>
<proteinExistence type="predicted"/>
<reference evidence="3 4" key="1">
    <citation type="journal article" date="2023" name="Plants (Basel)">
        <title>Bridging the Gap: Combining Genomics and Transcriptomics Approaches to Understand Stylosanthes scabra, an Orphan Legume from the Brazilian Caatinga.</title>
        <authorList>
            <person name="Ferreira-Neto J.R.C."/>
            <person name="da Silva M.D."/>
            <person name="Binneck E."/>
            <person name="de Melo N.F."/>
            <person name="da Silva R.H."/>
            <person name="de Melo A.L.T.M."/>
            <person name="Pandolfi V."/>
            <person name="Bustamante F.O."/>
            <person name="Brasileiro-Vidal A.C."/>
            <person name="Benko-Iseppon A.M."/>
        </authorList>
    </citation>
    <scope>NUCLEOTIDE SEQUENCE [LARGE SCALE GENOMIC DNA]</scope>
    <source>
        <tissue evidence="3">Leaves</tissue>
    </source>
</reference>
<evidence type="ECO:0000313" key="4">
    <source>
        <dbReference type="Proteomes" id="UP001341840"/>
    </source>
</evidence>
<dbReference type="InterPro" id="IPR058594">
    <property type="entry name" value="PB1-like_dom_pln"/>
</dbReference>
<sequence length="287" mass="31872">MAFGDLELTTTARGNREEEMVYFDIKLYHKGHFGYENGEMRYYGEELIIEYNDSDFWCVFEAEEQLCRFGYPKSDTVAMWYKDPVIQDYSVGLRMFLGDKDALEMVRITEQRGYVELFVVHEGGEGNEFPEIGYVDVGGDPGGGDDDDDDADGVGEGNEPNAQNGAIVGDEEAALEVDNEPQNAEATDNEPQNDEAAGNEPQNDEEVDGEGEDNVEANVESGDDVPGGLEEADCNNKDDVAGGFGSDSDDNEDSEYFPSEEDVESAQDVHFTDSEEEWDLDEDFFGF</sequence>
<comment type="caution">
    <text evidence="3">The sequence shown here is derived from an EMBL/GenBank/DDBJ whole genome shotgun (WGS) entry which is preliminary data.</text>
</comment>
<feature type="compositionally biased region" description="Acidic residues" evidence="1">
    <location>
        <begin position="143"/>
        <end position="153"/>
    </location>
</feature>
<protein>
    <recommendedName>
        <fullName evidence="2">PB1-like domain-containing protein</fullName>
    </recommendedName>
</protein>
<feature type="domain" description="PB1-like" evidence="2">
    <location>
        <begin position="22"/>
        <end position="121"/>
    </location>
</feature>
<feature type="compositionally biased region" description="Acidic residues" evidence="1">
    <location>
        <begin position="169"/>
        <end position="179"/>
    </location>
</feature>
<evidence type="ECO:0000259" key="2">
    <source>
        <dbReference type="Pfam" id="PF26130"/>
    </source>
</evidence>
<accession>A0ABU6VUP5</accession>
<feature type="compositionally biased region" description="Acidic residues" evidence="1">
    <location>
        <begin position="247"/>
        <end position="265"/>
    </location>
</feature>
<keyword evidence="4" id="KW-1185">Reference proteome</keyword>
<dbReference type="Proteomes" id="UP001341840">
    <property type="component" value="Unassembled WGS sequence"/>
</dbReference>
<dbReference type="EMBL" id="JASCZI010152420">
    <property type="protein sequence ID" value="MED6176111.1"/>
    <property type="molecule type" value="Genomic_DNA"/>
</dbReference>
<feature type="compositionally biased region" description="Acidic residues" evidence="1">
    <location>
        <begin position="202"/>
        <end position="215"/>
    </location>
</feature>
<evidence type="ECO:0000313" key="3">
    <source>
        <dbReference type="EMBL" id="MED6176111.1"/>
    </source>
</evidence>
<evidence type="ECO:0000256" key="1">
    <source>
        <dbReference type="SAM" id="MobiDB-lite"/>
    </source>
</evidence>